<dbReference type="EMBL" id="CM047940">
    <property type="protein sequence ID" value="KAI9903886.1"/>
    <property type="molecule type" value="Genomic_DNA"/>
</dbReference>
<evidence type="ECO:0000313" key="2">
    <source>
        <dbReference type="Proteomes" id="UP001163324"/>
    </source>
</evidence>
<keyword evidence="2" id="KW-1185">Reference proteome</keyword>
<proteinExistence type="predicted"/>
<reference evidence="1" key="1">
    <citation type="submission" date="2022-10" db="EMBL/GenBank/DDBJ databases">
        <title>Complete Genome of Trichothecium roseum strain YXFP-22015, a Plant Pathogen Isolated from Citrus.</title>
        <authorList>
            <person name="Wang Y."/>
            <person name="Zhu L."/>
        </authorList>
    </citation>
    <scope>NUCLEOTIDE SEQUENCE</scope>
    <source>
        <strain evidence="1">YXFP-22015</strain>
    </source>
</reference>
<evidence type="ECO:0000313" key="1">
    <source>
        <dbReference type="EMBL" id="KAI9903886.1"/>
    </source>
</evidence>
<organism evidence="1 2">
    <name type="scientific">Trichothecium roseum</name>
    <dbReference type="NCBI Taxonomy" id="47278"/>
    <lineage>
        <taxon>Eukaryota</taxon>
        <taxon>Fungi</taxon>
        <taxon>Dikarya</taxon>
        <taxon>Ascomycota</taxon>
        <taxon>Pezizomycotina</taxon>
        <taxon>Sordariomycetes</taxon>
        <taxon>Hypocreomycetidae</taxon>
        <taxon>Hypocreales</taxon>
        <taxon>Hypocreales incertae sedis</taxon>
        <taxon>Trichothecium</taxon>
    </lineage>
</organism>
<sequence length="392" mass="41535">MAPLSAKQPFKAVYTAAFCALAPPLALLLAVKYAFRPLRPDPSLPFRTTLVNALARLFFTFATQTRAQAEAPTEAGKLGGRFALCRPVAGEDGRSRYSDGILGSGLAAPATMPGAWFPAALPPPSSSSSSSKSGGTGDEKVILHFPGGAYVLAFELGFCGAKVEDPLRPGLGADRLFLAQYRLSRDEGTRFPAALQDAVTFYRHVLDLGFRPQNIILSGDSAGGNLALALLRYLEDDNAGTAGAAETTKLPVPGAVACFSPWVDVAPDGPAASAAFATWANARSDMLTGGLVRWGTEALRPRKTKPGQEPYLSPLRHPFRTSARLFLHAGGADVFRDGVVEFARRMGAVRGNSVLLDLTPGSGHDIVLLHDALGLTDAYKTLLKRAKEFIDP</sequence>
<protein>
    <submittedName>
        <fullName evidence="1">Uncharacterized protein</fullName>
    </submittedName>
</protein>
<name>A0ACC0VBT9_9HYPO</name>
<dbReference type="Proteomes" id="UP001163324">
    <property type="component" value="Chromosome 1"/>
</dbReference>
<comment type="caution">
    <text evidence="1">The sequence shown here is derived from an EMBL/GenBank/DDBJ whole genome shotgun (WGS) entry which is preliminary data.</text>
</comment>
<accession>A0ACC0VBT9</accession>
<gene>
    <name evidence="1" type="ORF">N3K66_000415</name>
</gene>